<dbReference type="GO" id="GO:0015629">
    <property type="term" value="C:actin cytoskeleton"/>
    <property type="evidence" value="ECO:0007669"/>
    <property type="project" value="TreeGrafter"/>
</dbReference>
<dbReference type="InterPro" id="IPR010431">
    <property type="entry name" value="Fascin"/>
</dbReference>
<dbReference type="GO" id="GO:0016477">
    <property type="term" value="P:cell migration"/>
    <property type="evidence" value="ECO:0007669"/>
    <property type="project" value="TreeGrafter"/>
</dbReference>
<organism evidence="1 2">
    <name type="scientific">Papaver atlanticum</name>
    <dbReference type="NCBI Taxonomy" id="357466"/>
    <lineage>
        <taxon>Eukaryota</taxon>
        <taxon>Viridiplantae</taxon>
        <taxon>Streptophyta</taxon>
        <taxon>Embryophyta</taxon>
        <taxon>Tracheophyta</taxon>
        <taxon>Spermatophyta</taxon>
        <taxon>Magnoliopsida</taxon>
        <taxon>Ranunculales</taxon>
        <taxon>Papaveraceae</taxon>
        <taxon>Papaveroideae</taxon>
        <taxon>Papaver</taxon>
    </lineage>
</organism>
<dbReference type="GO" id="GO:0051015">
    <property type="term" value="F:actin filament binding"/>
    <property type="evidence" value="ECO:0007669"/>
    <property type="project" value="InterPro"/>
</dbReference>
<dbReference type="AlphaFoldDB" id="A0AAD4XBU0"/>
<dbReference type="GO" id="GO:0005737">
    <property type="term" value="C:cytoplasm"/>
    <property type="evidence" value="ECO:0007669"/>
    <property type="project" value="TreeGrafter"/>
</dbReference>
<dbReference type="GO" id="GO:0051017">
    <property type="term" value="P:actin filament bundle assembly"/>
    <property type="evidence" value="ECO:0007669"/>
    <property type="project" value="TreeGrafter"/>
</dbReference>
<evidence type="ECO:0000313" key="1">
    <source>
        <dbReference type="EMBL" id="KAI3879227.1"/>
    </source>
</evidence>
<dbReference type="GO" id="GO:0007163">
    <property type="term" value="P:establishment or maintenance of cell polarity"/>
    <property type="evidence" value="ECO:0007669"/>
    <property type="project" value="TreeGrafter"/>
</dbReference>
<keyword evidence="2" id="KW-1185">Reference proteome</keyword>
<dbReference type="InterPro" id="IPR017853">
    <property type="entry name" value="GH"/>
</dbReference>
<dbReference type="PANTHER" id="PTHR10551:SF9">
    <property type="entry name" value="FASCIN-2"/>
    <property type="match status" value="1"/>
</dbReference>
<gene>
    <name evidence="1" type="ORF">MKW98_028794</name>
</gene>
<dbReference type="EMBL" id="JAJJMB010012264">
    <property type="protein sequence ID" value="KAI3879227.1"/>
    <property type="molecule type" value="Genomic_DNA"/>
</dbReference>
<dbReference type="SUPFAM" id="SSF51445">
    <property type="entry name" value="(Trans)glycosidases"/>
    <property type="match status" value="1"/>
</dbReference>
<dbReference type="Gene3D" id="3.20.20.80">
    <property type="entry name" value="Glycosidases"/>
    <property type="match status" value="1"/>
</dbReference>
<comment type="caution">
    <text evidence="1">The sequence shown here is derived from an EMBL/GenBank/DDBJ whole genome shotgun (WGS) entry which is preliminary data.</text>
</comment>
<protein>
    <submittedName>
        <fullName evidence="1">Uncharacterized protein</fullName>
    </submittedName>
</protein>
<name>A0AAD4XBU0_9MAGN</name>
<sequence>MTFVGNYLQGEYQLSNGHGRKNATKEHRRNYITREDFRFLSQQHGINTVRIPVGWWIAKDPNPPAPYVGGSLATLDNAFKWAQWVSLS</sequence>
<evidence type="ECO:0000313" key="2">
    <source>
        <dbReference type="Proteomes" id="UP001202328"/>
    </source>
</evidence>
<proteinExistence type="predicted"/>
<reference evidence="1" key="1">
    <citation type="submission" date="2022-04" db="EMBL/GenBank/DDBJ databases">
        <title>A functionally conserved STORR gene fusion in Papaver species that diverged 16.8 million years ago.</title>
        <authorList>
            <person name="Catania T."/>
        </authorList>
    </citation>
    <scope>NUCLEOTIDE SEQUENCE</scope>
    <source>
        <strain evidence="1">S-188037</strain>
    </source>
</reference>
<dbReference type="Proteomes" id="UP001202328">
    <property type="component" value="Unassembled WGS sequence"/>
</dbReference>
<dbReference type="PANTHER" id="PTHR10551">
    <property type="entry name" value="FASCIN"/>
    <property type="match status" value="1"/>
</dbReference>
<accession>A0AAD4XBU0</accession>